<feature type="region of interest" description="Disordered" evidence="1">
    <location>
        <begin position="207"/>
        <end position="232"/>
    </location>
</feature>
<feature type="compositionally biased region" description="Low complexity" evidence="1">
    <location>
        <begin position="209"/>
        <end position="219"/>
    </location>
</feature>
<comment type="caution">
    <text evidence="3">The sequence shown here is derived from an EMBL/GenBank/DDBJ whole genome shotgun (WGS) entry which is preliminary data.</text>
</comment>
<organism evidence="3 4">
    <name type="scientific">Acanthosepion pharaonis</name>
    <name type="common">Pharaoh cuttlefish</name>
    <name type="synonym">Sepia pharaonis</name>
    <dbReference type="NCBI Taxonomy" id="158019"/>
    <lineage>
        <taxon>Eukaryota</taxon>
        <taxon>Metazoa</taxon>
        <taxon>Spiralia</taxon>
        <taxon>Lophotrochozoa</taxon>
        <taxon>Mollusca</taxon>
        <taxon>Cephalopoda</taxon>
        <taxon>Coleoidea</taxon>
        <taxon>Decapodiformes</taxon>
        <taxon>Sepiida</taxon>
        <taxon>Sepiina</taxon>
        <taxon>Sepiidae</taxon>
        <taxon>Acanthosepion</taxon>
    </lineage>
</organism>
<accession>A0A812D2J8</accession>
<dbReference type="InterPro" id="IPR043502">
    <property type="entry name" value="DNA/RNA_pol_sf"/>
</dbReference>
<dbReference type="Pfam" id="PF23055">
    <property type="entry name" value="DUF7041"/>
    <property type="match status" value="1"/>
</dbReference>
<dbReference type="OrthoDB" id="1701144at2759"/>
<gene>
    <name evidence="3" type="ORF">SPHA_44820</name>
</gene>
<dbReference type="PANTHER" id="PTHR33327">
    <property type="entry name" value="ENDONUCLEASE"/>
    <property type="match status" value="1"/>
</dbReference>
<feature type="compositionally biased region" description="Polar residues" evidence="1">
    <location>
        <begin position="446"/>
        <end position="459"/>
    </location>
</feature>
<evidence type="ECO:0000313" key="4">
    <source>
        <dbReference type="Proteomes" id="UP000597762"/>
    </source>
</evidence>
<evidence type="ECO:0000259" key="2">
    <source>
        <dbReference type="Pfam" id="PF23055"/>
    </source>
</evidence>
<dbReference type="AlphaFoldDB" id="A0A812D2J8"/>
<sequence>MELAKSDSLEMTAAIIPLPAYHHNAKNWFLQVESIFSMLRITSQRARFANVMQKLPSDMMDEISDVLSDLREHEPYDHLKEAILKRTGRSEEDMIQEILRNVTRGDKTPSQLLRYMRNQLGKHNVSEKVLRGLWLEHLPKSVAQIIAPMTRATPLDDLAESADLVFAQFDHSVNAVHAPDIAKHERYEPSKTERALADLQRQIRELQISLRPRTRTSTPSRRRRTPSRERRKRPGCLLVTIRLITTSEPEVLPHTHPRRLAPHKLAYAKEQFDKMLSDGIIRPSDSPYASPLHLVPKPGGEEFRICVDYRKLNASTVPDRYPTFSKPTSPFVEELRHKMARLKYATPRQQPVNSYIPQHLRDCKFVFVRNDAVRRPLTPAYQGPFQVLRRTDKHLTIKRANSTDTIAIDRTKPAFLEKRQYDANPALRPPNAIPAHPTDAADAAPQTSNDTPATPVRQTRSGRRVSFLKTFVNIIIIN</sequence>
<dbReference type="SUPFAM" id="SSF56672">
    <property type="entry name" value="DNA/RNA polymerases"/>
    <property type="match status" value="1"/>
</dbReference>
<feature type="region of interest" description="Disordered" evidence="1">
    <location>
        <begin position="424"/>
        <end position="461"/>
    </location>
</feature>
<keyword evidence="4" id="KW-1185">Reference proteome</keyword>
<reference evidence="3" key="1">
    <citation type="submission" date="2021-01" db="EMBL/GenBank/DDBJ databases">
        <authorList>
            <person name="Li R."/>
            <person name="Bekaert M."/>
        </authorList>
    </citation>
    <scope>NUCLEOTIDE SEQUENCE</scope>
    <source>
        <strain evidence="3">Farmed</strain>
    </source>
</reference>
<dbReference type="Gene3D" id="3.10.10.10">
    <property type="entry name" value="HIV Type 1 Reverse Transcriptase, subunit A, domain 1"/>
    <property type="match status" value="1"/>
</dbReference>
<dbReference type="InterPro" id="IPR055469">
    <property type="entry name" value="DUF7041"/>
</dbReference>
<feature type="compositionally biased region" description="Low complexity" evidence="1">
    <location>
        <begin position="433"/>
        <end position="445"/>
    </location>
</feature>
<evidence type="ECO:0000256" key="1">
    <source>
        <dbReference type="SAM" id="MobiDB-lite"/>
    </source>
</evidence>
<feature type="compositionally biased region" description="Basic residues" evidence="1">
    <location>
        <begin position="220"/>
        <end position="232"/>
    </location>
</feature>
<dbReference type="EMBL" id="CAHIKZ030002297">
    <property type="protein sequence ID" value="CAE1284573.1"/>
    <property type="molecule type" value="Genomic_DNA"/>
</dbReference>
<name>A0A812D2J8_ACAPH</name>
<feature type="domain" description="DUF7041" evidence="2">
    <location>
        <begin position="27"/>
        <end position="99"/>
    </location>
</feature>
<protein>
    <recommendedName>
        <fullName evidence="2">DUF7041 domain-containing protein</fullName>
    </recommendedName>
</protein>
<proteinExistence type="predicted"/>
<dbReference type="PANTHER" id="PTHR33327:SF3">
    <property type="entry name" value="RNA-DIRECTED DNA POLYMERASE"/>
    <property type="match status" value="1"/>
</dbReference>
<dbReference type="Proteomes" id="UP000597762">
    <property type="component" value="Unassembled WGS sequence"/>
</dbReference>
<evidence type="ECO:0000313" key="3">
    <source>
        <dbReference type="EMBL" id="CAE1284573.1"/>
    </source>
</evidence>